<name>A0ABM7V2R2_9FLAO</name>
<gene>
    <name evidence="1" type="ORF">GENT11_15050</name>
</gene>
<accession>A0ABM7V2R2</accession>
<keyword evidence="2" id="KW-1185">Reference proteome</keyword>
<reference evidence="1 2" key="1">
    <citation type="journal article" date="2022" name="Int. J. Syst. Evol. Microbiol.">
        <title>Flavobacterium ammonificans sp. nov. and Flavobacterium ammoniigenes sp. nov., ammonifying bacteria isolated from surface river water.</title>
        <authorList>
            <person name="Watanabe K."/>
            <person name="Kitamura T."/>
            <person name="Ogata Y."/>
            <person name="Shindo C."/>
            <person name="Suda W."/>
        </authorList>
    </citation>
    <scope>NUCLEOTIDE SEQUENCE [LARGE SCALE GENOMIC DNA]</scope>
    <source>
        <strain evidence="1 2">GENT11</strain>
    </source>
</reference>
<proteinExistence type="predicted"/>
<sequence length="50" mass="6092">MIKLKDIANVKYCFWKFIVKNKLKVVIYVIKQANLLIDFYTQKHLYKNLT</sequence>
<evidence type="ECO:0000313" key="1">
    <source>
        <dbReference type="EMBL" id="BDB53193.1"/>
    </source>
</evidence>
<evidence type="ECO:0000313" key="2">
    <source>
        <dbReference type="Proteomes" id="UP001319865"/>
    </source>
</evidence>
<protein>
    <submittedName>
        <fullName evidence="1">Uncharacterized protein</fullName>
    </submittedName>
</protein>
<dbReference type="EMBL" id="AP025183">
    <property type="protein sequence ID" value="BDB53193.1"/>
    <property type="molecule type" value="Genomic_DNA"/>
</dbReference>
<reference evidence="1 2" key="2">
    <citation type="journal article" date="2022" name="Microorganisms">
        <title>Complete Genome Sequences of Two Flavobacterium ammonificans Strains and a Flavobacterium ammoniigenes Strain of Ammonifying Bacterioplankton Isolated from Surface River Water.</title>
        <authorList>
            <person name="Suda W."/>
            <person name="Ogata Y."/>
            <person name="Shindo C."/>
            <person name="Watanabe K."/>
        </authorList>
    </citation>
    <scope>NUCLEOTIDE SEQUENCE [LARGE SCALE GENOMIC DNA]</scope>
    <source>
        <strain evidence="1 2">GENT11</strain>
    </source>
</reference>
<dbReference type="Proteomes" id="UP001319865">
    <property type="component" value="Chromosome"/>
</dbReference>
<organism evidence="1 2">
    <name type="scientific">Flavobacterium ammonificans</name>
    <dbReference type="NCBI Taxonomy" id="1751056"/>
    <lineage>
        <taxon>Bacteria</taxon>
        <taxon>Pseudomonadati</taxon>
        <taxon>Bacteroidota</taxon>
        <taxon>Flavobacteriia</taxon>
        <taxon>Flavobacteriales</taxon>
        <taxon>Flavobacteriaceae</taxon>
        <taxon>Flavobacterium</taxon>
    </lineage>
</organism>